<name>A0ABV0Q9K7_9TELE</name>
<organism evidence="5 6">
    <name type="scientific">Xenoophorus captivus</name>
    <dbReference type="NCBI Taxonomy" id="1517983"/>
    <lineage>
        <taxon>Eukaryota</taxon>
        <taxon>Metazoa</taxon>
        <taxon>Chordata</taxon>
        <taxon>Craniata</taxon>
        <taxon>Vertebrata</taxon>
        <taxon>Euteleostomi</taxon>
        <taxon>Actinopterygii</taxon>
        <taxon>Neopterygii</taxon>
        <taxon>Teleostei</taxon>
        <taxon>Neoteleostei</taxon>
        <taxon>Acanthomorphata</taxon>
        <taxon>Ovalentaria</taxon>
        <taxon>Atherinomorphae</taxon>
        <taxon>Cyprinodontiformes</taxon>
        <taxon>Goodeidae</taxon>
        <taxon>Xenoophorus</taxon>
    </lineage>
</organism>
<dbReference type="EMBL" id="JAHRIN010002594">
    <property type="protein sequence ID" value="MEQ2192482.1"/>
    <property type="molecule type" value="Genomic_DNA"/>
</dbReference>
<evidence type="ECO:0000313" key="6">
    <source>
        <dbReference type="Proteomes" id="UP001434883"/>
    </source>
</evidence>
<feature type="non-terminal residue" evidence="5">
    <location>
        <position position="125"/>
    </location>
</feature>
<dbReference type="Proteomes" id="UP001434883">
    <property type="component" value="Unassembled WGS sequence"/>
</dbReference>
<protein>
    <submittedName>
        <fullName evidence="5">Alanine--tRNA ligase, cytoplasmic</fullName>
    </submittedName>
</protein>
<keyword evidence="6" id="KW-1185">Reference proteome</keyword>
<evidence type="ECO:0000256" key="2">
    <source>
        <dbReference type="ARBA" id="ARBA00022723"/>
    </source>
</evidence>
<keyword evidence="2" id="KW-0479">Metal-binding</keyword>
<dbReference type="PROSITE" id="PS50860">
    <property type="entry name" value="AA_TRNA_LIGASE_II_ALA"/>
    <property type="match status" value="1"/>
</dbReference>
<keyword evidence="5" id="KW-0436">Ligase</keyword>
<feature type="domain" description="Alanyl-transfer RNA synthetases family profile" evidence="4">
    <location>
        <begin position="1"/>
        <end position="125"/>
    </location>
</feature>
<dbReference type="InterPro" id="IPR018165">
    <property type="entry name" value="Ala-tRNA-synth_IIc_core"/>
</dbReference>
<sequence>MSNHTATHILNFALRSVLGEADQRGSLVAPDRLRFDFTAKGALSTDEIHQTEEIACTMIKDAKPVYAMEAPLAEAKAIQGLRAVFDETYPDPVRVVSIGIPVQELLNDPNSPAGSLTSIEFCGGT</sequence>
<dbReference type="InterPro" id="IPR050058">
    <property type="entry name" value="Ala-tRNA_ligase"/>
</dbReference>
<dbReference type="Gene3D" id="3.30.980.10">
    <property type="entry name" value="Threonyl-trna Synthetase, Chain A, domain 2"/>
    <property type="match status" value="1"/>
</dbReference>
<dbReference type="InterPro" id="IPR018163">
    <property type="entry name" value="Thr/Ala-tRNA-synth_IIc_edit"/>
</dbReference>
<proteinExistence type="predicted"/>
<comment type="caution">
    <text evidence="5">The sequence shown here is derived from an EMBL/GenBank/DDBJ whole genome shotgun (WGS) entry which is preliminary data.</text>
</comment>
<evidence type="ECO:0000256" key="3">
    <source>
        <dbReference type="ARBA" id="ARBA00022833"/>
    </source>
</evidence>
<reference evidence="5 6" key="1">
    <citation type="submission" date="2021-06" db="EMBL/GenBank/DDBJ databases">
        <authorList>
            <person name="Palmer J.M."/>
        </authorList>
    </citation>
    <scope>NUCLEOTIDE SEQUENCE [LARGE SCALE GENOMIC DNA]</scope>
    <source>
        <strain evidence="5 6">XC_2019</strain>
        <tissue evidence="5">Muscle</tissue>
    </source>
</reference>
<accession>A0ABV0Q9K7</accession>
<evidence type="ECO:0000256" key="1">
    <source>
        <dbReference type="ARBA" id="ARBA00022490"/>
    </source>
</evidence>
<evidence type="ECO:0000259" key="4">
    <source>
        <dbReference type="PROSITE" id="PS50860"/>
    </source>
</evidence>
<evidence type="ECO:0000313" key="5">
    <source>
        <dbReference type="EMBL" id="MEQ2192482.1"/>
    </source>
</evidence>
<keyword evidence="3" id="KW-0862">Zinc</keyword>
<keyword evidence="1" id="KW-0963">Cytoplasm</keyword>
<dbReference type="PANTHER" id="PTHR11777:SF36">
    <property type="entry name" value="ALANINE--TRNA LIGASE, CYTOPLASMIC"/>
    <property type="match status" value="1"/>
</dbReference>
<dbReference type="GO" id="GO:0016874">
    <property type="term" value="F:ligase activity"/>
    <property type="evidence" value="ECO:0007669"/>
    <property type="project" value="UniProtKB-KW"/>
</dbReference>
<dbReference type="PANTHER" id="PTHR11777">
    <property type="entry name" value="ALANYL-TRNA SYNTHETASE"/>
    <property type="match status" value="1"/>
</dbReference>
<dbReference type="SUPFAM" id="SSF55186">
    <property type="entry name" value="ThrRS/AlaRS common domain"/>
    <property type="match status" value="1"/>
</dbReference>
<gene>
    <name evidence="5" type="primary">AARS1_2</name>
    <name evidence="5" type="ORF">XENOCAPTIV_012287</name>
</gene>